<accession>B3P6H2</accession>
<protein>
    <submittedName>
        <fullName evidence="1">GG11416</fullName>
    </submittedName>
</protein>
<dbReference type="PhylomeDB" id="B3P6H2"/>
<sequence length="84" mass="9201">MCPDRPRAPAIVLMRYAGSAGLLVSSSISSHAPQLSSRLSAMHLLSYQYQKQIQNQLAPNVGRPNGVVPRPKVRNFYQSALGDH</sequence>
<dbReference type="Proteomes" id="UP000008711">
    <property type="component" value="Unassembled WGS sequence"/>
</dbReference>
<gene>
    <name evidence="1" type="primary">Dere\GG11416</name>
    <name evidence="1" type="ORF">Dere_GG11416</name>
</gene>
<dbReference type="HOGENOM" id="CLU_2471458_0_0_1"/>
<reference evidence="1 2" key="2">
    <citation type="journal article" date="2008" name="Bioinformatics">
        <title>Assembly reconciliation.</title>
        <authorList>
            <person name="Zimin A.V."/>
            <person name="Smith D.R."/>
            <person name="Sutton G."/>
            <person name="Yorke J.A."/>
        </authorList>
    </citation>
    <scope>NUCLEOTIDE SEQUENCE [LARGE SCALE GENOMIC DNA]</scope>
    <source>
        <strain evidence="1 2">TSC#14021-0224.01</strain>
    </source>
</reference>
<keyword evidence="2" id="KW-1185">Reference proteome</keyword>
<name>B3P6H2_DROER</name>
<dbReference type="EMBL" id="CH954182">
    <property type="protein sequence ID" value="EDV53642.1"/>
    <property type="molecule type" value="Genomic_DNA"/>
</dbReference>
<organism evidence="1 2">
    <name type="scientific">Drosophila erecta</name>
    <name type="common">Fruit fly</name>
    <dbReference type="NCBI Taxonomy" id="7220"/>
    <lineage>
        <taxon>Eukaryota</taxon>
        <taxon>Metazoa</taxon>
        <taxon>Ecdysozoa</taxon>
        <taxon>Arthropoda</taxon>
        <taxon>Hexapoda</taxon>
        <taxon>Insecta</taxon>
        <taxon>Pterygota</taxon>
        <taxon>Neoptera</taxon>
        <taxon>Endopterygota</taxon>
        <taxon>Diptera</taxon>
        <taxon>Brachycera</taxon>
        <taxon>Muscomorpha</taxon>
        <taxon>Ephydroidea</taxon>
        <taxon>Drosophilidae</taxon>
        <taxon>Drosophila</taxon>
        <taxon>Sophophora</taxon>
    </lineage>
</organism>
<reference evidence="1 2" key="1">
    <citation type="journal article" date="2007" name="Nature">
        <title>Evolution of genes and genomes on the Drosophila phylogeny.</title>
        <authorList>
            <consortium name="Drosophila 12 Genomes Consortium"/>
            <person name="Clark A.G."/>
            <person name="Eisen M.B."/>
            <person name="Smith D.R."/>
            <person name="Bergman C.M."/>
            <person name="Oliver B."/>
            <person name="Markow T.A."/>
            <person name="Kaufman T.C."/>
            <person name="Kellis M."/>
            <person name="Gelbart W."/>
            <person name="Iyer V.N."/>
            <person name="Pollard D.A."/>
            <person name="Sackton T.B."/>
            <person name="Larracuente A.M."/>
            <person name="Singh N.D."/>
            <person name="Abad J.P."/>
            <person name="Abt D.N."/>
            <person name="Adryan B."/>
            <person name="Aguade M."/>
            <person name="Akashi H."/>
            <person name="Anderson W.W."/>
            <person name="Aquadro C.F."/>
            <person name="Ardell D.H."/>
            <person name="Arguello R."/>
            <person name="Artieri C.G."/>
            <person name="Barbash D.A."/>
            <person name="Barker D."/>
            <person name="Barsanti P."/>
            <person name="Batterham P."/>
            <person name="Batzoglou S."/>
            <person name="Begun D."/>
            <person name="Bhutkar A."/>
            <person name="Blanco E."/>
            <person name="Bosak S.A."/>
            <person name="Bradley R.K."/>
            <person name="Brand A.D."/>
            <person name="Brent M.R."/>
            <person name="Brooks A.N."/>
            <person name="Brown R.H."/>
            <person name="Butlin R.K."/>
            <person name="Caggese C."/>
            <person name="Calvi B.R."/>
            <person name="Bernardo de Carvalho A."/>
            <person name="Caspi A."/>
            <person name="Castrezana S."/>
            <person name="Celniker S.E."/>
            <person name="Chang J.L."/>
            <person name="Chapple C."/>
            <person name="Chatterji S."/>
            <person name="Chinwalla A."/>
            <person name="Civetta A."/>
            <person name="Clifton S.W."/>
            <person name="Comeron J.M."/>
            <person name="Costello J.C."/>
            <person name="Coyne J.A."/>
            <person name="Daub J."/>
            <person name="David R.G."/>
            <person name="Delcher A.L."/>
            <person name="Delehaunty K."/>
            <person name="Do C.B."/>
            <person name="Ebling H."/>
            <person name="Edwards K."/>
            <person name="Eickbush T."/>
            <person name="Evans J.D."/>
            <person name="Filipski A."/>
            <person name="Findeiss S."/>
            <person name="Freyhult E."/>
            <person name="Fulton L."/>
            <person name="Fulton R."/>
            <person name="Garcia A.C."/>
            <person name="Gardiner A."/>
            <person name="Garfield D.A."/>
            <person name="Garvin B.E."/>
            <person name="Gibson G."/>
            <person name="Gilbert D."/>
            <person name="Gnerre S."/>
            <person name="Godfrey J."/>
            <person name="Good R."/>
            <person name="Gotea V."/>
            <person name="Gravely B."/>
            <person name="Greenberg A.J."/>
            <person name="Griffiths-Jones S."/>
            <person name="Gross S."/>
            <person name="Guigo R."/>
            <person name="Gustafson E.A."/>
            <person name="Haerty W."/>
            <person name="Hahn M.W."/>
            <person name="Halligan D.L."/>
            <person name="Halpern A.L."/>
            <person name="Halter G.M."/>
            <person name="Han M.V."/>
            <person name="Heger A."/>
            <person name="Hillier L."/>
            <person name="Hinrichs A.S."/>
            <person name="Holmes I."/>
            <person name="Hoskins R.A."/>
            <person name="Hubisz M.J."/>
            <person name="Hultmark D."/>
            <person name="Huntley M.A."/>
            <person name="Jaffe D.B."/>
            <person name="Jagadeeshan S."/>
            <person name="Jeck W.R."/>
            <person name="Johnson J."/>
            <person name="Jones C.D."/>
            <person name="Jordan W.C."/>
            <person name="Karpen G.H."/>
            <person name="Kataoka E."/>
            <person name="Keightley P.D."/>
            <person name="Kheradpour P."/>
            <person name="Kirkness E.F."/>
            <person name="Koerich L.B."/>
            <person name="Kristiansen K."/>
            <person name="Kudrna D."/>
            <person name="Kulathinal R.J."/>
            <person name="Kumar S."/>
            <person name="Kwok R."/>
            <person name="Lander E."/>
            <person name="Langley C.H."/>
            <person name="Lapoint R."/>
            <person name="Lazzaro B.P."/>
            <person name="Lee S.J."/>
            <person name="Levesque L."/>
            <person name="Li R."/>
            <person name="Lin C.F."/>
            <person name="Lin M.F."/>
            <person name="Lindblad-Toh K."/>
            <person name="Llopart A."/>
            <person name="Long M."/>
            <person name="Low L."/>
            <person name="Lozovsky E."/>
            <person name="Lu J."/>
            <person name="Luo M."/>
            <person name="Machado C.A."/>
            <person name="Makalowski W."/>
            <person name="Marzo M."/>
            <person name="Matsuda M."/>
            <person name="Matzkin L."/>
            <person name="McAllister B."/>
            <person name="McBride C.S."/>
            <person name="McKernan B."/>
            <person name="McKernan K."/>
            <person name="Mendez-Lago M."/>
            <person name="Minx P."/>
            <person name="Mollenhauer M.U."/>
            <person name="Montooth K."/>
            <person name="Mount S.M."/>
            <person name="Mu X."/>
            <person name="Myers E."/>
            <person name="Negre B."/>
            <person name="Newfeld S."/>
            <person name="Nielsen R."/>
            <person name="Noor M.A."/>
            <person name="O'Grady P."/>
            <person name="Pachter L."/>
            <person name="Papaceit M."/>
            <person name="Parisi M.J."/>
            <person name="Parisi M."/>
            <person name="Parts L."/>
            <person name="Pedersen J.S."/>
            <person name="Pesole G."/>
            <person name="Phillippy A.M."/>
            <person name="Ponting C.P."/>
            <person name="Pop M."/>
            <person name="Porcelli D."/>
            <person name="Powell J.R."/>
            <person name="Prohaska S."/>
            <person name="Pruitt K."/>
            <person name="Puig M."/>
            <person name="Quesneville H."/>
            <person name="Ram K.R."/>
            <person name="Rand D."/>
            <person name="Rasmussen M.D."/>
            <person name="Reed L.K."/>
            <person name="Reenan R."/>
            <person name="Reily A."/>
            <person name="Remington K.A."/>
            <person name="Rieger T.T."/>
            <person name="Ritchie M.G."/>
            <person name="Robin C."/>
            <person name="Rogers Y.H."/>
            <person name="Rohde C."/>
            <person name="Rozas J."/>
            <person name="Rubenfield M.J."/>
            <person name="Ruiz A."/>
            <person name="Russo S."/>
            <person name="Salzberg S.L."/>
            <person name="Sanchez-Gracia A."/>
            <person name="Saranga D.J."/>
            <person name="Sato H."/>
            <person name="Schaeffer S.W."/>
            <person name="Schatz M.C."/>
            <person name="Schlenke T."/>
            <person name="Schwartz R."/>
            <person name="Segarra C."/>
            <person name="Singh R.S."/>
            <person name="Sirot L."/>
            <person name="Sirota M."/>
            <person name="Sisneros N.B."/>
            <person name="Smith C.D."/>
            <person name="Smith T.F."/>
            <person name="Spieth J."/>
            <person name="Stage D.E."/>
            <person name="Stark A."/>
            <person name="Stephan W."/>
            <person name="Strausberg R.L."/>
            <person name="Strempel S."/>
            <person name="Sturgill D."/>
            <person name="Sutton G."/>
            <person name="Sutton G.G."/>
            <person name="Tao W."/>
            <person name="Teichmann S."/>
            <person name="Tobari Y.N."/>
            <person name="Tomimura Y."/>
            <person name="Tsolas J.M."/>
            <person name="Valente V.L."/>
            <person name="Venter E."/>
            <person name="Venter J.C."/>
            <person name="Vicario S."/>
            <person name="Vieira F.G."/>
            <person name="Vilella A.J."/>
            <person name="Villasante A."/>
            <person name="Walenz B."/>
            <person name="Wang J."/>
            <person name="Wasserman M."/>
            <person name="Watts T."/>
            <person name="Wilson D."/>
            <person name="Wilson R.K."/>
            <person name="Wing R.A."/>
            <person name="Wolfner M.F."/>
            <person name="Wong A."/>
            <person name="Wong G.K."/>
            <person name="Wu C.I."/>
            <person name="Wu G."/>
            <person name="Yamamoto D."/>
            <person name="Yang H.P."/>
            <person name="Yang S.P."/>
            <person name="Yorke J.A."/>
            <person name="Yoshida K."/>
            <person name="Zdobnov E."/>
            <person name="Zhang P."/>
            <person name="Zhang Y."/>
            <person name="Zimin A.V."/>
            <person name="Baldwin J."/>
            <person name="Abdouelleil A."/>
            <person name="Abdulkadir J."/>
            <person name="Abebe A."/>
            <person name="Abera B."/>
            <person name="Abreu J."/>
            <person name="Acer S.C."/>
            <person name="Aftuck L."/>
            <person name="Alexander A."/>
            <person name="An P."/>
            <person name="Anderson E."/>
            <person name="Anderson S."/>
            <person name="Arachi H."/>
            <person name="Azer M."/>
            <person name="Bachantsang P."/>
            <person name="Barry A."/>
            <person name="Bayul T."/>
            <person name="Berlin A."/>
            <person name="Bessette D."/>
            <person name="Bloom T."/>
            <person name="Blye J."/>
            <person name="Boguslavskiy L."/>
            <person name="Bonnet C."/>
            <person name="Boukhgalter B."/>
            <person name="Bourzgui I."/>
            <person name="Brown A."/>
            <person name="Cahill P."/>
            <person name="Channer S."/>
            <person name="Cheshatsang Y."/>
            <person name="Chuda L."/>
            <person name="Citroen M."/>
            <person name="Collymore A."/>
            <person name="Cooke P."/>
            <person name="Costello M."/>
            <person name="D'Aco K."/>
            <person name="Daza R."/>
            <person name="De Haan G."/>
            <person name="DeGray S."/>
            <person name="DeMaso C."/>
            <person name="Dhargay N."/>
            <person name="Dooley K."/>
            <person name="Dooley E."/>
            <person name="Doricent M."/>
            <person name="Dorje P."/>
            <person name="Dorjee K."/>
            <person name="Dupes A."/>
            <person name="Elong R."/>
            <person name="Falk J."/>
            <person name="Farina A."/>
            <person name="Faro S."/>
            <person name="Ferguson D."/>
            <person name="Fisher S."/>
            <person name="Foley C.D."/>
            <person name="Franke A."/>
            <person name="Friedrich D."/>
            <person name="Gadbois L."/>
            <person name="Gearin G."/>
            <person name="Gearin C.R."/>
            <person name="Giannoukos G."/>
            <person name="Goode T."/>
            <person name="Graham J."/>
            <person name="Grandbois E."/>
            <person name="Grewal S."/>
            <person name="Gyaltsen K."/>
            <person name="Hafez N."/>
            <person name="Hagos B."/>
            <person name="Hall J."/>
            <person name="Henson C."/>
            <person name="Hollinger A."/>
            <person name="Honan T."/>
            <person name="Huard M.D."/>
            <person name="Hughes L."/>
            <person name="Hurhula B."/>
            <person name="Husby M.E."/>
            <person name="Kamat A."/>
            <person name="Kanga B."/>
            <person name="Kashin S."/>
            <person name="Khazanovich D."/>
            <person name="Kisner P."/>
            <person name="Lance K."/>
            <person name="Lara M."/>
            <person name="Lee W."/>
            <person name="Lennon N."/>
            <person name="Letendre F."/>
            <person name="LeVine R."/>
            <person name="Lipovsky A."/>
            <person name="Liu X."/>
            <person name="Liu J."/>
            <person name="Liu S."/>
            <person name="Lokyitsang T."/>
            <person name="Lokyitsang Y."/>
            <person name="Lubonja R."/>
            <person name="Lui A."/>
            <person name="MacDonald P."/>
            <person name="Magnisalis V."/>
            <person name="Maru K."/>
            <person name="Matthews C."/>
            <person name="McCusker W."/>
            <person name="McDonough S."/>
            <person name="Mehta T."/>
            <person name="Meldrim J."/>
            <person name="Meneus L."/>
            <person name="Mihai O."/>
            <person name="Mihalev A."/>
            <person name="Mihova T."/>
            <person name="Mittelman R."/>
            <person name="Mlenga V."/>
            <person name="Montmayeur A."/>
            <person name="Mulrain L."/>
            <person name="Navidi A."/>
            <person name="Naylor J."/>
            <person name="Negash T."/>
            <person name="Nguyen T."/>
            <person name="Nguyen N."/>
            <person name="Nicol R."/>
            <person name="Norbu C."/>
            <person name="Norbu N."/>
            <person name="Novod N."/>
            <person name="O'Neill B."/>
            <person name="Osman S."/>
            <person name="Markiewicz E."/>
            <person name="Oyono O.L."/>
            <person name="Patti C."/>
            <person name="Phunkhang P."/>
            <person name="Pierre F."/>
            <person name="Priest M."/>
            <person name="Raghuraman S."/>
            <person name="Rege F."/>
            <person name="Reyes R."/>
            <person name="Rise C."/>
            <person name="Rogov P."/>
            <person name="Ross K."/>
            <person name="Ryan E."/>
            <person name="Settipalli S."/>
            <person name="Shea T."/>
            <person name="Sherpa N."/>
            <person name="Shi L."/>
            <person name="Shih D."/>
            <person name="Sparrow T."/>
            <person name="Spaulding J."/>
            <person name="Stalker J."/>
            <person name="Stange-Thomann N."/>
            <person name="Stavropoulos S."/>
            <person name="Stone C."/>
            <person name="Strader C."/>
            <person name="Tesfaye S."/>
            <person name="Thomson T."/>
            <person name="Thoulutsang Y."/>
            <person name="Thoulutsang D."/>
            <person name="Topham K."/>
            <person name="Topping I."/>
            <person name="Tsamla T."/>
            <person name="Vassiliev H."/>
            <person name="Vo A."/>
            <person name="Wangchuk T."/>
            <person name="Wangdi T."/>
            <person name="Weiand M."/>
            <person name="Wilkinson J."/>
            <person name="Wilson A."/>
            <person name="Yadav S."/>
            <person name="Young G."/>
            <person name="Yu Q."/>
            <person name="Zembek L."/>
            <person name="Zhong D."/>
            <person name="Zimmer A."/>
            <person name="Zwirko Z."/>
            <person name="Jaffe D.B."/>
            <person name="Alvarez P."/>
            <person name="Brockman W."/>
            <person name="Butler J."/>
            <person name="Chin C."/>
            <person name="Gnerre S."/>
            <person name="Grabherr M."/>
            <person name="Kleber M."/>
            <person name="Mauceli E."/>
            <person name="MacCallum I."/>
        </authorList>
    </citation>
    <scope>NUCLEOTIDE SEQUENCE [LARGE SCALE GENOMIC DNA]</scope>
    <source>
        <strain evidence="1 2">TSC#14021-0224.01</strain>
    </source>
</reference>
<evidence type="ECO:0000313" key="1">
    <source>
        <dbReference type="EMBL" id="EDV53642.1"/>
    </source>
</evidence>
<proteinExistence type="predicted"/>
<dbReference type="AlphaFoldDB" id="B3P6H2"/>
<evidence type="ECO:0000313" key="2">
    <source>
        <dbReference type="Proteomes" id="UP000008711"/>
    </source>
</evidence>